<dbReference type="Proteomes" id="UP001530400">
    <property type="component" value="Unassembled WGS sequence"/>
</dbReference>
<gene>
    <name evidence="3" type="ORF">ACHAWO_004140</name>
</gene>
<evidence type="ECO:0000313" key="3">
    <source>
        <dbReference type="EMBL" id="KAL3780659.1"/>
    </source>
</evidence>
<protein>
    <recommendedName>
        <fullName evidence="2">WW domain-containing protein</fullName>
    </recommendedName>
</protein>
<feature type="compositionally biased region" description="Acidic residues" evidence="1">
    <location>
        <begin position="579"/>
        <end position="591"/>
    </location>
</feature>
<feature type="region of interest" description="Disordered" evidence="1">
    <location>
        <begin position="773"/>
        <end position="816"/>
    </location>
</feature>
<sequence length="1620" mass="173580">MTNSPAADLLEWERQQSIKPSTPTFDVMDKAEEMAGSTEALTKAVAAKLRKRRKKDDPSAAASVARSPNHKQQQLVPSSTSTFTRKKSFEQLSKAQRRRLLWEVKLALEQKNQAAARGRLDSRSSDEYPEDETTAFGSLLTTNTNTVFSGYTNDASGYYTNDSSYISRYTGDYTTETYDYTKSTFSASNSYDDSTASTLSTLNTAELLHLESLMKSISANIRNKNGELDDDDDLEVEVYLDQMGLGMCTLESGLEVCCPWLICSVKNEEDELLEDVHHHHHVDGNEKDDGGSKVEKRMLERGLTEESENQEEEKGEEPKGEDLAAVSGWNLCGFGNVVEEDAESTIDWNGKGGGGIIIASDEEKMSFSRQASVASTAGESKPMTVKERLAQKMGFKGPTTTAAASSATSDHGESNKEAAVDGRNSETIFQTAECTDSEEEDAVAMAEKALRAMNLPTLGQSCENEMAMASSFAKDNVPGTPKSSCPSTPNSKGSPTAKEASSVPSAPLKAVIVQEDATASSMSVSSSPVSMKQRIVQAFKSKEVPVAAAASATEVGAECAPVQNDTPEEAIAVAAAAEPEFEEEEGIEQGIDDQPPAIPSTPLKAVLPSTPLPASTQTTPVITDTKSAASLSAKSKFARAMIKLKKDGFKKSEEGVVEQEMESRAFAVFTNADQPPSIPSTPLKAAIPSTPLPKSNPSTPGSAAGAAAAVSDAAISAVAVSSTNNSTTQTLASLAGLIKKEKFCEDKEERKKEDDGEPLSDAVVDEAIESIELLSSPREDEAVQPPAIPSTPLKATIPTTPLPAGAQTTPLNEAASVSNRQKFARAMMNLKKKSKEEQPTNVEVDANANEDGIESVAPAITTRVTSSGAGQELIFTRETPTSESTPVQDANEGVIEAPTTNGGRIGEEVIFTRETPATESTPIQCTTSSQPGKVINVSDLLKKSSPSALFKMAHIVKRSKKHNSVDKFEERQVDITADGEEIESAVPALPDEKAAKKALDSVAAEEPKIPAVEEECTDLARVTPTTPMLRLVKAMSFHSQASAGIDKKSQVDVDAVSVPPSMADAVEHIAASPAPASLEVPSTPIVEPTTEKNLEQTPHPPTFSMLHVLANAMSFMGEADDDERKTDSKVDNDVIHPAVAIEKRDASDIADEEGEEAPVSAAVTSAEATSEGPSEVFTPSPFGMMQILGQAMGFMTEDKAAEKEKDKPKPADTKEVASKSVAAAVTSDVENAEEENKEVIVTDLVEPKLEHTSVEDAESINTPIDITREMSIATQRINNKTTPDIIIEEPSDSIEFTQEMSIANQKTDRKSLSKLLSFRPKSIFSKAKSIPNETKSVSSNAPSVSVNSVSINSVTMSDYTEKVGNLSSTKKLSSLPKNKREKRWREYTDPSTGMKYYSNGVTTTWTKPSNNTESSDVQTTKILEDTSKANPTPAENATLIKDGCTKKSVSRLSLLLKSKSPKDKNVLLDDSSVCTDNITADSEGNISSPSKSVSGTLSSAEQEVSKEKEAQPEPSLVGVNILATDSGEKASTLTLDAETNSTNVPDTVSEEQKPKKKKKRKKGWREYTCPNTGNKYYSNGTITTWEKPAEFVDENVDVADAPKSNVECASEKRVTMISFA</sequence>
<evidence type="ECO:0000256" key="1">
    <source>
        <dbReference type="SAM" id="MobiDB-lite"/>
    </source>
</evidence>
<feature type="domain" description="WW" evidence="2">
    <location>
        <begin position="1559"/>
        <end position="1590"/>
    </location>
</feature>
<feature type="compositionally biased region" description="Polar residues" evidence="1">
    <location>
        <begin position="481"/>
        <end position="494"/>
    </location>
</feature>
<evidence type="ECO:0000313" key="4">
    <source>
        <dbReference type="Proteomes" id="UP001530400"/>
    </source>
</evidence>
<feature type="compositionally biased region" description="Basic and acidic residues" evidence="1">
    <location>
        <begin position="1198"/>
        <end position="1217"/>
    </location>
</feature>
<accession>A0ABD3NZ58</accession>
<feature type="region of interest" description="Disordered" evidence="1">
    <location>
        <begin position="1530"/>
        <end position="1565"/>
    </location>
</feature>
<reference evidence="3 4" key="1">
    <citation type="submission" date="2024-10" db="EMBL/GenBank/DDBJ databases">
        <title>Updated reference genomes for cyclostephanoid diatoms.</title>
        <authorList>
            <person name="Roberts W.R."/>
            <person name="Alverson A.J."/>
        </authorList>
    </citation>
    <scope>NUCLEOTIDE SEQUENCE [LARGE SCALE GENOMIC DNA]</scope>
    <source>
        <strain evidence="3 4">AJA010-31</strain>
    </source>
</reference>
<name>A0ABD3NZ58_9STRA</name>
<comment type="caution">
    <text evidence="3">The sequence shown here is derived from an EMBL/GenBank/DDBJ whole genome shotgun (WGS) entry which is preliminary data.</text>
</comment>
<dbReference type="InterPro" id="IPR001202">
    <property type="entry name" value="WW_dom"/>
</dbReference>
<feature type="region of interest" description="Disordered" evidence="1">
    <location>
        <begin position="45"/>
        <end position="83"/>
    </location>
</feature>
<feature type="region of interest" description="Disordered" evidence="1">
    <location>
        <begin position="672"/>
        <end position="704"/>
    </location>
</feature>
<feature type="region of interest" description="Disordered" evidence="1">
    <location>
        <begin position="301"/>
        <end position="322"/>
    </location>
</feature>
<feature type="region of interest" description="Disordered" evidence="1">
    <location>
        <begin position="1480"/>
        <end position="1518"/>
    </location>
</feature>
<organism evidence="3 4">
    <name type="scientific">Cyclotella atomus</name>
    <dbReference type="NCBI Taxonomy" id="382360"/>
    <lineage>
        <taxon>Eukaryota</taxon>
        <taxon>Sar</taxon>
        <taxon>Stramenopiles</taxon>
        <taxon>Ochrophyta</taxon>
        <taxon>Bacillariophyta</taxon>
        <taxon>Coscinodiscophyceae</taxon>
        <taxon>Thalassiosirophycidae</taxon>
        <taxon>Stephanodiscales</taxon>
        <taxon>Stephanodiscaceae</taxon>
        <taxon>Cyclotella</taxon>
    </lineage>
</organism>
<feature type="region of interest" description="Disordered" evidence="1">
    <location>
        <begin position="1"/>
        <end position="23"/>
    </location>
</feature>
<keyword evidence="4" id="KW-1185">Reference proteome</keyword>
<feature type="compositionally biased region" description="Acidic residues" evidence="1">
    <location>
        <begin position="305"/>
        <end position="315"/>
    </location>
</feature>
<feature type="compositionally biased region" description="Polar residues" evidence="1">
    <location>
        <begin position="1480"/>
        <end position="1502"/>
    </location>
</feature>
<feature type="compositionally biased region" description="Polar residues" evidence="1">
    <location>
        <begin position="806"/>
        <end position="816"/>
    </location>
</feature>
<feature type="compositionally biased region" description="Low complexity" evidence="1">
    <location>
        <begin position="399"/>
        <end position="409"/>
    </location>
</feature>
<feature type="region of interest" description="Disordered" evidence="1">
    <location>
        <begin position="394"/>
        <end position="425"/>
    </location>
</feature>
<feature type="region of interest" description="Disordered" evidence="1">
    <location>
        <begin position="1147"/>
        <end position="1179"/>
    </location>
</feature>
<feature type="compositionally biased region" description="Polar residues" evidence="1">
    <location>
        <begin position="1530"/>
        <end position="1546"/>
    </location>
</feature>
<dbReference type="EMBL" id="JALLPJ020000880">
    <property type="protein sequence ID" value="KAL3780659.1"/>
    <property type="molecule type" value="Genomic_DNA"/>
</dbReference>
<feature type="compositionally biased region" description="Basic and acidic residues" evidence="1">
    <location>
        <begin position="410"/>
        <end position="424"/>
    </location>
</feature>
<feature type="compositionally biased region" description="Basic residues" evidence="1">
    <location>
        <begin position="1554"/>
        <end position="1563"/>
    </location>
</feature>
<feature type="region of interest" description="Disordered" evidence="1">
    <location>
        <begin position="473"/>
        <end position="506"/>
    </location>
</feature>
<feature type="domain" description="WW" evidence="2">
    <location>
        <begin position="1379"/>
        <end position="1410"/>
    </location>
</feature>
<evidence type="ECO:0000259" key="2">
    <source>
        <dbReference type="SMART" id="SM00456"/>
    </source>
</evidence>
<feature type="compositionally biased region" description="Low complexity" evidence="1">
    <location>
        <begin position="695"/>
        <end position="704"/>
    </location>
</feature>
<feature type="region of interest" description="Disordered" evidence="1">
    <location>
        <begin position="1198"/>
        <end position="1219"/>
    </location>
</feature>
<proteinExistence type="predicted"/>
<feature type="compositionally biased region" description="Low complexity" evidence="1">
    <location>
        <begin position="1157"/>
        <end position="1171"/>
    </location>
</feature>
<feature type="region of interest" description="Disordered" evidence="1">
    <location>
        <begin position="577"/>
        <end position="618"/>
    </location>
</feature>
<dbReference type="SMART" id="SM00456">
    <property type="entry name" value="WW"/>
    <property type="match status" value="2"/>
</dbReference>